<name>A0A5B7GSS9_PORTR</name>
<sequence length="75" mass="8717">MILTFSVCEGVFGKLNNKLSMIPGKKYNLCYAFSTQRRVSDTETVIIPRKISITFTQVPQLGEEKHQRYLRFEES</sequence>
<reference evidence="1 2" key="1">
    <citation type="submission" date="2019-05" db="EMBL/GenBank/DDBJ databases">
        <title>Another draft genome of Portunus trituberculatus and its Hox gene families provides insights of decapod evolution.</title>
        <authorList>
            <person name="Jeong J.-H."/>
            <person name="Song I."/>
            <person name="Kim S."/>
            <person name="Choi T."/>
            <person name="Kim D."/>
            <person name="Ryu S."/>
            <person name="Kim W."/>
        </authorList>
    </citation>
    <scope>NUCLEOTIDE SEQUENCE [LARGE SCALE GENOMIC DNA]</scope>
    <source>
        <tissue evidence="1">Muscle</tissue>
    </source>
</reference>
<dbReference type="AlphaFoldDB" id="A0A5B7GSS9"/>
<protein>
    <submittedName>
        <fullName evidence="1">Uncharacterized protein</fullName>
    </submittedName>
</protein>
<comment type="caution">
    <text evidence="1">The sequence shown here is derived from an EMBL/GenBank/DDBJ whole genome shotgun (WGS) entry which is preliminary data.</text>
</comment>
<evidence type="ECO:0000313" key="2">
    <source>
        <dbReference type="Proteomes" id="UP000324222"/>
    </source>
</evidence>
<keyword evidence="2" id="KW-1185">Reference proteome</keyword>
<gene>
    <name evidence="1" type="ORF">E2C01_055949</name>
</gene>
<proteinExistence type="predicted"/>
<organism evidence="1 2">
    <name type="scientific">Portunus trituberculatus</name>
    <name type="common">Swimming crab</name>
    <name type="synonym">Neptunus trituberculatus</name>
    <dbReference type="NCBI Taxonomy" id="210409"/>
    <lineage>
        <taxon>Eukaryota</taxon>
        <taxon>Metazoa</taxon>
        <taxon>Ecdysozoa</taxon>
        <taxon>Arthropoda</taxon>
        <taxon>Crustacea</taxon>
        <taxon>Multicrustacea</taxon>
        <taxon>Malacostraca</taxon>
        <taxon>Eumalacostraca</taxon>
        <taxon>Eucarida</taxon>
        <taxon>Decapoda</taxon>
        <taxon>Pleocyemata</taxon>
        <taxon>Brachyura</taxon>
        <taxon>Eubrachyura</taxon>
        <taxon>Portunoidea</taxon>
        <taxon>Portunidae</taxon>
        <taxon>Portuninae</taxon>
        <taxon>Portunus</taxon>
    </lineage>
</organism>
<evidence type="ECO:0000313" key="1">
    <source>
        <dbReference type="EMBL" id="MPC61872.1"/>
    </source>
</evidence>
<accession>A0A5B7GSS9</accession>
<dbReference type="EMBL" id="VSRR010019045">
    <property type="protein sequence ID" value="MPC61872.1"/>
    <property type="molecule type" value="Genomic_DNA"/>
</dbReference>
<dbReference type="Proteomes" id="UP000324222">
    <property type="component" value="Unassembled WGS sequence"/>
</dbReference>